<keyword evidence="2" id="KW-0808">Transferase</keyword>
<gene>
    <name evidence="2" type="ORF">DY240_17060</name>
</gene>
<dbReference type="EMBL" id="QUAL01000161">
    <property type="protein sequence ID" value="RIQ20681.1"/>
    <property type="molecule type" value="Genomic_DNA"/>
</dbReference>
<dbReference type="PROSITE" id="PS51186">
    <property type="entry name" value="GNAT"/>
    <property type="match status" value="1"/>
</dbReference>
<dbReference type="InterPro" id="IPR051531">
    <property type="entry name" value="N-acetyltransferase"/>
</dbReference>
<evidence type="ECO:0000313" key="3">
    <source>
        <dbReference type="Proteomes" id="UP000284057"/>
    </source>
</evidence>
<name>A0A418KNP4_9ACTN</name>
<dbReference type="AlphaFoldDB" id="A0A418KNP4"/>
<evidence type="ECO:0000313" key="2">
    <source>
        <dbReference type="EMBL" id="RIQ20681.1"/>
    </source>
</evidence>
<organism evidence="2 3">
    <name type="scientific">Jiangella rhizosphaerae</name>
    <dbReference type="NCBI Taxonomy" id="2293569"/>
    <lineage>
        <taxon>Bacteria</taxon>
        <taxon>Bacillati</taxon>
        <taxon>Actinomycetota</taxon>
        <taxon>Actinomycetes</taxon>
        <taxon>Jiangellales</taxon>
        <taxon>Jiangellaceae</taxon>
        <taxon>Jiangella</taxon>
    </lineage>
</organism>
<evidence type="ECO:0000259" key="1">
    <source>
        <dbReference type="PROSITE" id="PS51186"/>
    </source>
</evidence>
<accession>A0A418KNP4</accession>
<dbReference type="OrthoDB" id="3533156at2"/>
<proteinExistence type="predicted"/>
<dbReference type="RefSeq" id="WP_119661050.1">
    <property type="nucleotide sequence ID" value="NZ_QUAL01000161.1"/>
</dbReference>
<reference evidence="2 3" key="1">
    <citation type="submission" date="2018-09" db="EMBL/GenBank/DDBJ databases">
        <title>Isolation, diversity and antifungal activity of actinobacteria from wheat.</title>
        <authorList>
            <person name="Han C."/>
        </authorList>
    </citation>
    <scope>NUCLEOTIDE SEQUENCE [LARGE SCALE GENOMIC DNA]</scope>
    <source>
        <strain evidence="2 3">NEAU-YY265</strain>
    </source>
</reference>
<comment type="caution">
    <text evidence="2">The sequence shown here is derived from an EMBL/GenBank/DDBJ whole genome shotgun (WGS) entry which is preliminary data.</text>
</comment>
<dbReference type="PANTHER" id="PTHR43792">
    <property type="entry name" value="GNAT FAMILY, PUTATIVE (AFU_ORTHOLOGUE AFUA_3G00765)-RELATED-RELATED"/>
    <property type="match status" value="1"/>
</dbReference>
<dbReference type="PANTHER" id="PTHR43792:SF13">
    <property type="entry name" value="ACETYLTRANSFERASE"/>
    <property type="match status" value="1"/>
</dbReference>
<dbReference type="SUPFAM" id="SSF55729">
    <property type="entry name" value="Acyl-CoA N-acyltransferases (Nat)"/>
    <property type="match status" value="1"/>
</dbReference>
<feature type="domain" description="N-acetyltransferase" evidence="1">
    <location>
        <begin position="14"/>
        <end position="174"/>
    </location>
</feature>
<dbReference type="Pfam" id="PF13302">
    <property type="entry name" value="Acetyltransf_3"/>
    <property type="match status" value="1"/>
</dbReference>
<protein>
    <submittedName>
        <fullName evidence="2">N-acetyltransferase</fullName>
    </submittedName>
</protein>
<keyword evidence="3" id="KW-1185">Reference proteome</keyword>
<dbReference type="Proteomes" id="UP000284057">
    <property type="component" value="Unassembled WGS sequence"/>
</dbReference>
<dbReference type="GO" id="GO:0016747">
    <property type="term" value="F:acyltransferase activity, transferring groups other than amino-acyl groups"/>
    <property type="evidence" value="ECO:0007669"/>
    <property type="project" value="InterPro"/>
</dbReference>
<dbReference type="Gene3D" id="3.40.630.30">
    <property type="match status" value="1"/>
</dbReference>
<dbReference type="InterPro" id="IPR000182">
    <property type="entry name" value="GNAT_dom"/>
</dbReference>
<dbReference type="InterPro" id="IPR016181">
    <property type="entry name" value="Acyl_CoA_acyltransferase"/>
</dbReference>
<sequence length="190" mass="21714">MRDAAHSTVVTQRLLLRRPRPEDVDVIYDIYRDPRASRHNPSNLLRDRFGAENLYRSWDEHWRNAGFGYWTVLRQGSDRPVGFCGLKYMWFHDDQVTNLFYGFDPAWWGQGLAAEAARAAVGWAEQHLPGVAVVARIRPENHASQRVAVRAGLTRAEHLDGLGFDGLEWIYVNQPALDRPSGSRTRISST</sequence>